<protein>
    <submittedName>
        <fullName evidence="4">Uncharacterized protein</fullName>
    </submittedName>
</protein>
<dbReference type="EMBL" id="CAJNOJ010000430">
    <property type="protein sequence ID" value="CAF1445739.1"/>
    <property type="molecule type" value="Genomic_DNA"/>
</dbReference>
<evidence type="ECO:0000256" key="1">
    <source>
        <dbReference type="ARBA" id="ARBA00022737"/>
    </source>
</evidence>
<organism evidence="4 6">
    <name type="scientific">Adineta ricciae</name>
    <name type="common">Rotifer</name>
    <dbReference type="NCBI Taxonomy" id="249248"/>
    <lineage>
        <taxon>Eukaryota</taxon>
        <taxon>Metazoa</taxon>
        <taxon>Spiralia</taxon>
        <taxon>Gnathifera</taxon>
        <taxon>Rotifera</taxon>
        <taxon>Eurotatoria</taxon>
        <taxon>Bdelloidea</taxon>
        <taxon>Adinetida</taxon>
        <taxon>Adinetidae</taxon>
        <taxon>Adineta</taxon>
    </lineage>
</organism>
<accession>A0A815A278</accession>
<name>A0A815A278_ADIRI</name>
<dbReference type="PANTHER" id="PTHR24104:SF25">
    <property type="entry name" value="PROTEIN LIN-41"/>
    <property type="match status" value="1"/>
</dbReference>
<reference evidence="4" key="1">
    <citation type="submission" date="2021-02" db="EMBL/GenBank/DDBJ databases">
        <authorList>
            <person name="Nowell W R."/>
        </authorList>
    </citation>
    <scope>NUCLEOTIDE SEQUENCE</scope>
</reference>
<dbReference type="CDD" id="cd05819">
    <property type="entry name" value="NHL"/>
    <property type="match status" value="1"/>
</dbReference>
<evidence type="ECO:0000313" key="6">
    <source>
        <dbReference type="Proteomes" id="UP000663828"/>
    </source>
</evidence>
<dbReference type="SUPFAM" id="SSF101898">
    <property type="entry name" value="NHL repeat"/>
    <property type="match status" value="1"/>
</dbReference>
<evidence type="ECO:0000256" key="3">
    <source>
        <dbReference type="SAM" id="Coils"/>
    </source>
</evidence>
<dbReference type="InterPro" id="IPR050952">
    <property type="entry name" value="TRIM-NHL_E3_ligases"/>
</dbReference>
<dbReference type="PROSITE" id="PS51125">
    <property type="entry name" value="NHL"/>
    <property type="match status" value="2"/>
</dbReference>
<dbReference type="Proteomes" id="UP000663852">
    <property type="component" value="Unassembled WGS sequence"/>
</dbReference>
<keyword evidence="1" id="KW-0677">Repeat</keyword>
<dbReference type="GO" id="GO:0008270">
    <property type="term" value="F:zinc ion binding"/>
    <property type="evidence" value="ECO:0007669"/>
    <property type="project" value="UniProtKB-KW"/>
</dbReference>
<dbReference type="Proteomes" id="UP000663828">
    <property type="component" value="Unassembled WGS sequence"/>
</dbReference>
<evidence type="ECO:0000256" key="2">
    <source>
        <dbReference type="PROSITE-ProRule" id="PRU00504"/>
    </source>
</evidence>
<dbReference type="OrthoDB" id="10044505at2759"/>
<dbReference type="EMBL" id="CAJNOR010002124">
    <property type="protein sequence ID" value="CAF1250835.1"/>
    <property type="molecule type" value="Genomic_DNA"/>
</dbReference>
<feature type="coiled-coil region" evidence="3">
    <location>
        <begin position="31"/>
        <end position="58"/>
    </location>
</feature>
<dbReference type="Gene3D" id="2.40.10.500">
    <property type="match status" value="1"/>
</dbReference>
<dbReference type="AlphaFoldDB" id="A0A815A278"/>
<comment type="caution">
    <text evidence="4">The sequence shown here is derived from an EMBL/GenBank/DDBJ whole genome shotgun (WGS) entry which is preliminary data.</text>
</comment>
<evidence type="ECO:0000313" key="5">
    <source>
        <dbReference type="EMBL" id="CAF1445739.1"/>
    </source>
</evidence>
<dbReference type="InterPro" id="IPR011042">
    <property type="entry name" value="6-blade_b-propeller_TolB-like"/>
</dbReference>
<evidence type="ECO:0000313" key="4">
    <source>
        <dbReference type="EMBL" id="CAF1250835.1"/>
    </source>
</evidence>
<keyword evidence="6" id="KW-1185">Reference proteome</keyword>
<sequence length="486" mass="54267">MKKASHRGFCSLCRKERDTFTCRGCRKEFCLSHLQEHRQTLNEQLEKLTDNHSSLRQILIELQLPAARNSPVIKQVDQWEEKCLEIIRKAAEECRQDVLKRSKEIVGELDPVVVELSGKLKQIRDEHDFNEVDLEQLTKQVTQMHEYLNQAPNHLIHKHAQTVISKIQAASVIRQEKKESKRRTWKEEGTIVAGGNQQGDLEDQLSGPEGIYVDDDKNIYIADLHNHRIVRWDCGADSATVVAGGNGQGYAADQLNCPTDVVMDKETRSLIIADAGNRRVIRWNGEDSTDPEILIDNIDCWGLAMDNEGFLYVSDRENHEVRRGKPGDAEGTLVAGGNGQGSRQVQLNCPTYLFVDAQQSVYVTDRDNHRVMKWRKGASEGLSVAGGNGKGNKLNQLAFPAGVFVDQAGQVYVADAGNGRIILGHEGERSGEIIIGGNQEGQESHQLFGPKGLTCDTDGNLYVADSWNARVQRFDLVMSSKVFLLS</sequence>
<proteinExistence type="predicted"/>
<keyword evidence="3" id="KW-0175">Coiled coil</keyword>
<dbReference type="Pfam" id="PF01436">
    <property type="entry name" value="NHL"/>
    <property type="match status" value="4"/>
</dbReference>
<dbReference type="Gene3D" id="2.120.10.30">
    <property type="entry name" value="TolB, C-terminal domain"/>
    <property type="match status" value="2"/>
</dbReference>
<feature type="repeat" description="NHL" evidence="2">
    <location>
        <begin position="439"/>
        <end position="477"/>
    </location>
</feature>
<feature type="repeat" description="NHL" evidence="2">
    <location>
        <begin position="341"/>
        <end position="377"/>
    </location>
</feature>
<dbReference type="InterPro" id="IPR001258">
    <property type="entry name" value="NHL_repeat"/>
</dbReference>
<dbReference type="PANTHER" id="PTHR24104">
    <property type="entry name" value="E3 UBIQUITIN-PROTEIN LIGASE NHLRC1-RELATED"/>
    <property type="match status" value="1"/>
</dbReference>
<gene>
    <name evidence="5" type="ORF">EDS130_LOCUS39191</name>
    <name evidence="4" type="ORF">XAT740_LOCUS26247</name>
</gene>